<protein>
    <submittedName>
        <fullName evidence="2">Uncharacterized protein</fullName>
    </submittedName>
</protein>
<feature type="compositionally biased region" description="Basic and acidic residues" evidence="1">
    <location>
        <begin position="92"/>
        <end position="101"/>
    </location>
</feature>
<evidence type="ECO:0000256" key="1">
    <source>
        <dbReference type="SAM" id="MobiDB-lite"/>
    </source>
</evidence>
<dbReference type="AlphaFoldDB" id="A0A061RB90"/>
<evidence type="ECO:0000313" key="2">
    <source>
        <dbReference type="EMBL" id="JAC68039.1"/>
    </source>
</evidence>
<dbReference type="EMBL" id="GBEZ01018391">
    <property type="protein sequence ID" value="JAC68039.1"/>
    <property type="molecule type" value="Transcribed_RNA"/>
</dbReference>
<accession>A0A061RB90</accession>
<sequence>YKTSSINSGCCERYREMRPDVVADKLQQKASLSRRLPQAETKDITSTCGASVAISVKSVMSDDSPFGVRNGGSGPTAPSKKDDQGGPSSPRRGREDGGVDG</sequence>
<feature type="region of interest" description="Disordered" evidence="1">
    <location>
        <begin position="59"/>
        <end position="101"/>
    </location>
</feature>
<feature type="non-terminal residue" evidence="2">
    <location>
        <position position="1"/>
    </location>
</feature>
<proteinExistence type="predicted"/>
<feature type="non-terminal residue" evidence="2">
    <location>
        <position position="101"/>
    </location>
</feature>
<organism evidence="2">
    <name type="scientific">Tetraselmis sp. GSL018</name>
    <dbReference type="NCBI Taxonomy" id="582737"/>
    <lineage>
        <taxon>Eukaryota</taxon>
        <taxon>Viridiplantae</taxon>
        <taxon>Chlorophyta</taxon>
        <taxon>core chlorophytes</taxon>
        <taxon>Chlorodendrophyceae</taxon>
        <taxon>Chlorodendrales</taxon>
        <taxon>Chlorodendraceae</taxon>
        <taxon>Tetraselmis</taxon>
    </lineage>
</organism>
<name>A0A061RB90_9CHLO</name>
<reference evidence="2" key="1">
    <citation type="submission" date="2014-05" db="EMBL/GenBank/DDBJ databases">
        <title>The transcriptome of the halophilic microalga Tetraselmis sp. GSL018 isolated from the Great Salt Lake, Utah.</title>
        <authorList>
            <person name="Jinkerson R.E."/>
            <person name="D'Adamo S."/>
            <person name="Posewitz M.C."/>
        </authorList>
    </citation>
    <scope>NUCLEOTIDE SEQUENCE</scope>
    <source>
        <strain evidence="2">GSL018</strain>
    </source>
</reference>
<gene>
    <name evidence="2" type="ORF">TSPGSL018_9668</name>
</gene>